<accession>A0ACC2L250</accession>
<evidence type="ECO:0000313" key="1">
    <source>
        <dbReference type="EMBL" id="KAJ8627338.1"/>
    </source>
</evidence>
<dbReference type="EMBL" id="CM056814">
    <property type="protein sequence ID" value="KAJ8627338.1"/>
    <property type="molecule type" value="Genomic_DNA"/>
</dbReference>
<gene>
    <name evidence="1" type="ORF">MRB53_020645</name>
</gene>
<evidence type="ECO:0000313" key="2">
    <source>
        <dbReference type="Proteomes" id="UP001234297"/>
    </source>
</evidence>
<name>A0ACC2L250_PERAE</name>
<dbReference type="Proteomes" id="UP001234297">
    <property type="component" value="Chromosome 6"/>
</dbReference>
<proteinExistence type="predicted"/>
<protein>
    <submittedName>
        <fullName evidence="1">Uncharacterized protein</fullName>
    </submittedName>
</protein>
<keyword evidence="2" id="KW-1185">Reference proteome</keyword>
<organism evidence="1 2">
    <name type="scientific">Persea americana</name>
    <name type="common">Avocado</name>
    <dbReference type="NCBI Taxonomy" id="3435"/>
    <lineage>
        <taxon>Eukaryota</taxon>
        <taxon>Viridiplantae</taxon>
        <taxon>Streptophyta</taxon>
        <taxon>Embryophyta</taxon>
        <taxon>Tracheophyta</taxon>
        <taxon>Spermatophyta</taxon>
        <taxon>Magnoliopsida</taxon>
        <taxon>Magnoliidae</taxon>
        <taxon>Laurales</taxon>
        <taxon>Lauraceae</taxon>
        <taxon>Persea</taxon>
    </lineage>
</organism>
<sequence length="100" mass="11425">MALRYGGIPMQTMSSHIHCAEMTKKGCSNEVQRPHLPPLLAQHRRLALLLLSISPRSSAPPRATPRSTVVKRHTRHGHFRQSKFQRLLEGKKDLRIGRCR</sequence>
<reference evidence="1 2" key="1">
    <citation type="journal article" date="2022" name="Hortic Res">
        <title>A haplotype resolved chromosomal level avocado genome allows analysis of novel avocado genes.</title>
        <authorList>
            <person name="Nath O."/>
            <person name="Fletcher S.J."/>
            <person name="Hayward A."/>
            <person name="Shaw L.M."/>
            <person name="Masouleh A.K."/>
            <person name="Furtado A."/>
            <person name="Henry R.J."/>
            <person name="Mitter N."/>
        </authorList>
    </citation>
    <scope>NUCLEOTIDE SEQUENCE [LARGE SCALE GENOMIC DNA]</scope>
    <source>
        <strain evidence="2">cv. Hass</strain>
    </source>
</reference>
<comment type="caution">
    <text evidence="1">The sequence shown here is derived from an EMBL/GenBank/DDBJ whole genome shotgun (WGS) entry which is preliminary data.</text>
</comment>